<feature type="compositionally biased region" description="Basic and acidic residues" evidence="1">
    <location>
        <begin position="413"/>
        <end position="431"/>
    </location>
</feature>
<feature type="compositionally biased region" description="Polar residues" evidence="1">
    <location>
        <begin position="271"/>
        <end position="280"/>
    </location>
</feature>
<evidence type="ECO:0000313" key="2">
    <source>
        <dbReference type="EMBL" id="MCL7026342.1"/>
    </source>
</evidence>
<evidence type="ECO:0000256" key="1">
    <source>
        <dbReference type="SAM" id="MobiDB-lite"/>
    </source>
</evidence>
<feature type="region of interest" description="Disordered" evidence="1">
    <location>
        <begin position="410"/>
        <end position="465"/>
    </location>
</feature>
<dbReference type="Proteomes" id="UP001177140">
    <property type="component" value="Unassembled WGS sequence"/>
</dbReference>
<accession>A0AA42AUG7</accession>
<dbReference type="AlphaFoldDB" id="A0AA42AUG7"/>
<feature type="compositionally biased region" description="Low complexity" evidence="1">
    <location>
        <begin position="253"/>
        <end position="270"/>
    </location>
</feature>
<protein>
    <submittedName>
        <fullName evidence="3">Uncharacterized protein</fullName>
    </submittedName>
</protein>
<evidence type="ECO:0000313" key="4">
    <source>
        <dbReference type="Proteomes" id="UP001177140"/>
    </source>
</evidence>
<feature type="compositionally biased region" description="Basic and acidic residues" evidence="1">
    <location>
        <begin position="140"/>
        <end position="154"/>
    </location>
</feature>
<comment type="caution">
    <text evidence="3">The sequence shown here is derived from an EMBL/GenBank/DDBJ whole genome shotgun (WGS) entry which is preliminary data.</text>
</comment>
<feature type="region of interest" description="Disordered" evidence="1">
    <location>
        <begin position="123"/>
        <end position="345"/>
    </location>
</feature>
<dbReference type="EMBL" id="JAJJMA010212215">
    <property type="protein sequence ID" value="MCL7040426.1"/>
    <property type="molecule type" value="Genomic_DNA"/>
</dbReference>
<evidence type="ECO:0000313" key="3">
    <source>
        <dbReference type="EMBL" id="MCL7040426.1"/>
    </source>
</evidence>
<organism evidence="3 4">
    <name type="scientific">Papaver nudicaule</name>
    <name type="common">Iceland poppy</name>
    <dbReference type="NCBI Taxonomy" id="74823"/>
    <lineage>
        <taxon>Eukaryota</taxon>
        <taxon>Viridiplantae</taxon>
        <taxon>Streptophyta</taxon>
        <taxon>Embryophyta</taxon>
        <taxon>Tracheophyta</taxon>
        <taxon>Spermatophyta</taxon>
        <taxon>Magnoliopsida</taxon>
        <taxon>Ranunculales</taxon>
        <taxon>Papaveraceae</taxon>
        <taxon>Papaveroideae</taxon>
        <taxon>Papaver</taxon>
    </lineage>
</organism>
<name>A0AA42AUG7_PAPNU</name>
<dbReference type="EMBL" id="JAJJMA010055384">
    <property type="protein sequence ID" value="MCL7026342.1"/>
    <property type="molecule type" value="Genomic_DNA"/>
</dbReference>
<sequence>MDTELKEELQRIDALYQIIKEDESSTSITLNEDSRLALKKDLEKAKEQIIRSHIKKLEEKHMTPQKKCSTCGKMKKRGWAVVNVIDAAQRFAYFGKNPQVPTNNGNALEARTEFHNLTQQITSSPLLLEGTGDSGDFEEVGQRRTEERRDKSPEGNDDAGSSNQVHLRGRERRYKSPEGKDDDSGDYKEVAQRRRERRHKSPERKDDDSGDYEEVGRRRRERRSESPSSSVVIQPTLMHKQSFCGRNQRRPDSSSSSSSTGSVVSNVSDSATSDYSGSIRSHNREPEAEDDYSYKPRRSRSPEAEDDYSYRPRSRSPEGYPRRRESRHSKVVQSDHPSGKTGLFGRCKNKIGEMFHRHHHHRSSRRHQETNDMVRCKGNERRVKDKRTATVKNKRNHRPLKKLFGDLTSHLCGSKESKPSTTEKRRLERTLTGKRKVTVKKLPPNPGKSNATKRLQIEGHRRRKK</sequence>
<keyword evidence="4" id="KW-1185">Reference proteome</keyword>
<gene>
    <name evidence="3" type="ORF">MKW94_001040</name>
    <name evidence="2" type="ORF">MKW94_015161</name>
</gene>
<proteinExistence type="predicted"/>
<reference evidence="3" key="1">
    <citation type="submission" date="2022-03" db="EMBL/GenBank/DDBJ databases">
        <title>A functionally conserved STORR gene fusion in Papaver species that diverged 16.8 million years ago.</title>
        <authorList>
            <person name="Catania T."/>
        </authorList>
    </citation>
    <scope>NUCLEOTIDE SEQUENCE</scope>
    <source>
        <strain evidence="3">S-191538</strain>
    </source>
</reference>